<evidence type="ECO:0000256" key="2">
    <source>
        <dbReference type="ARBA" id="ARBA00022857"/>
    </source>
</evidence>
<keyword evidence="3 5" id="KW-0560">Oxidoreductase</keyword>
<dbReference type="InterPro" id="IPR036291">
    <property type="entry name" value="NAD(P)-bd_dom_sf"/>
</dbReference>
<dbReference type="PANTHER" id="PTHR43490:SF99">
    <property type="entry name" value="SHORT-CHAIN DEHYDROGENASE_REDUCTASE"/>
    <property type="match status" value="1"/>
</dbReference>
<dbReference type="CDD" id="cd05324">
    <property type="entry name" value="carb_red_PTCR-like_SDR_c"/>
    <property type="match status" value="1"/>
</dbReference>
<evidence type="ECO:0000256" key="4">
    <source>
        <dbReference type="RuleBase" id="RU000363"/>
    </source>
</evidence>
<evidence type="ECO:0000256" key="1">
    <source>
        <dbReference type="ARBA" id="ARBA00006484"/>
    </source>
</evidence>
<dbReference type="InterPro" id="IPR045313">
    <property type="entry name" value="CBR1-like"/>
</dbReference>
<dbReference type="OrthoDB" id="1933717at2759"/>
<sequence length="323" mass="36084">MGKKGKEAARERREQRRREVTLLRAVPYEPRQRWWDGLAPPPAVAVVTGANRGIGYEAARQLAVHGVHVVLTSRDAARGRDAAEQIRAAGEPGVSVEWRQLDVTDAASVGDFAGWVERTHGGIHVLVNNAGVNFNRGADNSVEFAEQVIETNYFGTKRVIEAMMPLMKTSSHGGRIVNVSSRLGRVNGRRNRIGDASLRERLLNDDNLSEELINEMVVKFLEQTKQENWSSSEWPQMYTDYSVSKLAVNAYTRLLARRLSDRPEGQKIYINCFCPGWVKTAMTGWEGNISAEEGADTGVWLALLPQDQATVGKFFAERREISF</sequence>
<keyword evidence="7" id="KW-1185">Reference proteome</keyword>
<organism evidence="6 7">
    <name type="scientific">Oryza meyeriana var. granulata</name>
    <dbReference type="NCBI Taxonomy" id="110450"/>
    <lineage>
        <taxon>Eukaryota</taxon>
        <taxon>Viridiplantae</taxon>
        <taxon>Streptophyta</taxon>
        <taxon>Embryophyta</taxon>
        <taxon>Tracheophyta</taxon>
        <taxon>Spermatophyta</taxon>
        <taxon>Magnoliopsida</taxon>
        <taxon>Liliopsida</taxon>
        <taxon>Poales</taxon>
        <taxon>Poaceae</taxon>
        <taxon>BOP clade</taxon>
        <taxon>Oryzoideae</taxon>
        <taxon>Oryzeae</taxon>
        <taxon>Oryzinae</taxon>
        <taxon>Oryza</taxon>
        <taxon>Oryza meyeriana</taxon>
    </lineage>
</organism>
<dbReference type="GO" id="GO:0016020">
    <property type="term" value="C:membrane"/>
    <property type="evidence" value="ECO:0007669"/>
    <property type="project" value="TreeGrafter"/>
</dbReference>
<dbReference type="EMBL" id="SPHZ02000003">
    <property type="protein sequence ID" value="KAF0925453.1"/>
    <property type="molecule type" value="Genomic_DNA"/>
</dbReference>
<dbReference type="Proteomes" id="UP000479710">
    <property type="component" value="Unassembled WGS sequence"/>
</dbReference>
<protein>
    <recommendedName>
        <fullName evidence="5">Short-chain dehydrogenase/reductase</fullName>
        <ecNumber evidence="5">1.1.1.-</ecNumber>
    </recommendedName>
</protein>
<dbReference type="Pfam" id="PF00106">
    <property type="entry name" value="adh_short"/>
    <property type="match status" value="1"/>
</dbReference>
<dbReference type="PROSITE" id="PS00061">
    <property type="entry name" value="ADH_SHORT"/>
    <property type="match status" value="1"/>
</dbReference>
<dbReference type="AlphaFoldDB" id="A0A6G1EM45"/>
<dbReference type="FunFam" id="3.40.50.720:FF:000315">
    <property type="entry name" value="(+)-neomenthol dehydrogenase"/>
    <property type="match status" value="1"/>
</dbReference>
<accession>A0A6G1EM45</accession>
<dbReference type="Gene3D" id="3.40.50.720">
    <property type="entry name" value="NAD(P)-binding Rossmann-like Domain"/>
    <property type="match status" value="1"/>
</dbReference>
<evidence type="ECO:0000256" key="5">
    <source>
        <dbReference type="RuleBase" id="RU369024"/>
    </source>
</evidence>
<evidence type="ECO:0000256" key="3">
    <source>
        <dbReference type="ARBA" id="ARBA00023002"/>
    </source>
</evidence>
<evidence type="ECO:0000313" key="6">
    <source>
        <dbReference type="EMBL" id="KAF0925453.1"/>
    </source>
</evidence>
<proteinExistence type="inferred from homology"/>
<reference evidence="6 7" key="1">
    <citation type="submission" date="2019-11" db="EMBL/GenBank/DDBJ databases">
        <title>Whole genome sequence of Oryza granulata.</title>
        <authorList>
            <person name="Li W."/>
        </authorList>
    </citation>
    <scope>NUCLEOTIDE SEQUENCE [LARGE SCALE GENOMIC DNA]</scope>
    <source>
        <strain evidence="7">cv. Menghai</strain>
        <tissue evidence="6">Leaf</tissue>
    </source>
</reference>
<dbReference type="EC" id="1.1.1.-" evidence="5"/>
<dbReference type="InterPro" id="IPR020904">
    <property type="entry name" value="Sc_DH/Rdtase_CS"/>
</dbReference>
<comment type="caution">
    <text evidence="6">The sequence shown here is derived from an EMBL/GenBank/DDBJ whole genome shotgun (WGS) entry which is preliminary data.</text>
</comment>
<gene>
    <name evidence="6" type="ORF">E2562_016671</name>
</gene>
<dbReference type="InterPro" id="IPR002347">
    <property type="entry name" value="SDR_fam"/>
</dbReference>
<evidence type="ECO:0000313" key="7">
    <source>
        <dbReference type="Proteomes" id="UP000479710"/>
    </source>
</evidence>
<comment type="similarity">
    <text evidence="1 4">Belongs to the short-chain dehydrogenases/reductases (SDR) family.</text>
</comment>
<dbReference type="GO" id="GO:0016616">
    <property type="term" value="F:oxidoreductase activity, acting on the CH-OH group of donors, NAD or NADP as acceptor"/>
    <property type="evidence" value="ECO:0007669"/>
    <property type="project" value="InterPro"/>
</dbReference>
<dbReference type="SUPFAM" id="SSF51735">
    <property type="entry name" value="NAD(P)-binding Rossmann-fold domains"/>
    <property type="match status" value="1"/>
</dbReference>
<dbReference type="PRINTS" id="PR00081">
    <property type="entry name" value="GDHRDH"/>
</dbReference>
<dbReference type="PRINTS" id="PR00080">
    <property type="entry name" value="SDRFAMILY"/>
</dbReference>
<name>A0A6G1EM45_9ORYZ</name>
<keyword evidence="2 5" id="KW-0521">NADP</keyword>
<dbReference type="PANTHER" id="PTHR43490">
    <property type="entry name" value="(+)-NEOMENTHOL DEHYDROGENASE"/>
    <property type="match status" value="1"/>
</dbReference>